<reference evidence="1" key="1">
    <citation type="submission" date="2015-05" db="UniProtKB">
        <authorList>
            <consortium name="EnsemblMetazoa"/>
        </authorList>
    </citation>
    <scope>IDENTIFICATION</scope>
</reference>
<dbReference type="AlphaFoldDB" id="T1HHB5"/>
<dbReference type="InParanoid" id="T1HHB5"/>
<dbReference type="EnsemblMetazoa" id="RPRC003438-RA">
    <property type="protein sequence ID" value="RPRC003438-PA"/>
    <property type="gene ID" value="RPRC003438"/>
</dbReference>
<name>T1HHB5_RHOPR</name>
<evidence type="ECO:0008006" key="3">
    <source>
        <dbReference type="Google" id="ProtNLM"/>
    </source>
</evidence>
<dbReference type="EMBL" id="ACPB03023059">
    <property type="status" value="NOT_ANNOTATED_CDS"/>
    <property type="molecule type" value="Genomic_DNA"/>
</dbReference>
<accession>T1HHB5</accession>
<sequence length="110" mass="12341">MSFMSGHKLLSRTLAISVMRNLVLNTSNKQKFIVADKLLQTISDLLLDGSIKEREIHDIALITWYLIANSHRGKNAIKAVGLASRLKFTITKDSNPNLMPLLNEILVILK</sequence>
<evidence type="ECO:0000313" key="1">
    <source>
        <dbReference type="EnsemblMetazoa" id="RPRC003438-PA"/>
    </source>
</evidence>
<evidence type="ECO:0000313" key="2">
    <source>
        <dbReference type="Proteomes" id="UP000015103"/>
    </source>
</evidence>
<proteinExistence type="predicted"/>
<organism evidence="1 2">
    <name type="scientific">Rhodnius prolixus</name>
    <name type="common">Triatomid bug</name>
    <dbReference type="NCBI Taxonomy" id="13249"/>
    <lineage>
        <taxon>Eukaryota</taxon>
        <taxon>Metazoa</taxon>
        <taxon>Ecdysozoa</taxon>
        <taxon>Arthropoda</taxon>
        <taxon>Hexapoda</taxon>
        <taxon>Insecta</taxon>
        <taxon>Pterygota</taxon>
        <taxon>Neoptera</taxon>
        <taxon>Paraneoptera</taxon>
        <taxon>Hemiptera</taxon>
        <taxon>Heteroptera</taxon>
        <taxon>Panheteroptera</taxon>
        <taxon>Cimicomorpha</taxon>
        <taxon>Reduviidae</taxon>
        <taxon>Triatominae</taxon>
        <taxon>Rhodnius</taxon>
    </lineage>
</organism>
<dbReference type="VEuPathDB" id="VectorBase:RPRC003438"/>
<protein>
    <recommendedName>
        <fullName evidence="3">Rotatin N-terminal domain-containing protein</fullName>
    </recommendedName>
</protein>
<dbReference type="HOGENOM" id="CLU_2174051_0_0_1"/>
<keyword evidence="2" id="KW-1185">Reference proteome</keyword>
<dbReference type="Proteomes" id="UP000015103">
    <property type="component" value="Unassembled WGS sequence"/>
</dbReference>